<comment type="caution">
    <text evidence="2">The sequence shown here is derived from an EMBL/GenBank/DDBJ whole genome shotgun (WGS) entry which is preliminary data.</text>
</comment>
<protein>
    <recommendedName>
        <fullName evidence="4">Gustatory receptor</fullName>
    </recommendedName>
</protein>
<feature type="transmembrane region" description="Helical" evidence="1">
    <location>
        <begin position="53"/>
        <end position="75"/>
    </location>
</feature>
<feature type="transmembrane region" description="Helical" evidence="1">
    <location>
        <begin position="261"/>
        <end position="282"/>
    </location>
</feature>
<evidence type="ECO:0000256" key="1">
    <source>
        <dbReference type="SAM" id="Phobius"/>
    </source>
</evidence>
<keyword evidence="3" id="KW-1185">Reference proteome</keyword>
<dbReference type="AlphaFoldDB" id="A0AAV4R5S3"/>
<sequence length="389" mass="44381">MRSKDITGILKIISRSYGFLWTFLHLLGIDVHDVGRNETFFSIKGFTNKVFKILFPSLMYLTQIYVISHGILYAVIYGADYKILLCFTSINLLSLALWHNLHRKKVFLRDFIVKCERLQFSFQRSLTSINIVINLCLGLIVLITTVTAISSIFNIKQASLELKAYYSFFMLVDREDIVGMLVKSILIVIQYVCMFIPPAIAALLSGAIYFKTSDLLLKLRENLESIKMNVLYHNEISKLSVNYNFLYLLVHEVEKEFSLTVFLLLCSHWFNLNTVLLSYILYAGDFLSYSLACHIIAQLIFAVTLNIGVILCASRISYQVFRVQTTLQVVHNKVGTVEPKTLQIVKNMLDIKFPEMTAYGIVKLNPSLIVSSFGSVLTYGLLVINVNRP</sequence>
<feature type="transmembrane region" description="Helical" evidence="1">
    <location>
        <begin position="288"/>
        <end position="313"/>
    </location>
</feature>
<feature type="transmembrane region" description="Helical" evidence="1">
    <location>
        <begin position="185"/>
        <end position="210"/>
    </location>
</feature>
<keyword evidence="1" id="KW-0472">Membrane</keyword>
<dbReference type="EMBL" id="BPLQ01005829">
    <property type="protein sequence ID" value="GIY17693.1"/>
    <property type="molecule type" value="Genomic_DNA"/>
</dbReference>
<evidence type="ECO:0008006" key="4">
    <source>
        <dbReference type="Google" id="ProtNLM"/>
    </source>
</evidence>
<accession>A0AAV4R5S3</accession>
<reference evidence="2 3" key="1">
    <citation type="submission" date="2021-06" db="EMBL/GenBank/DDBJ databases">
        <title>Caerostris darwini draft genome.</title>
        <authorList>
            <person name="Kono N."/>
            <person name="Arakawa K."/>
        </authorList>
    </citation>
    <scope>NUCLEOTIDE SEQUENCE [LARGE SCALE GENOMIC DNA]</scope>
</reference>
<evidence type="ECO:0000313" key="3">
    <source>
        <dbReference type="Proteomes" id="UP001054837"/>
    </source>
</evidence>
<feature type="transmembrane region" description="Helical" evidence="1">
    <location>
        <begin position="12"/>
        <end position="32"/>
    </location>
</feature>
<evidence type="ECO:0000313" key="2">
    <source>
        <dbReference type="EMBL" id="GIY17693.1"/>
    </source>
</evidence>
<keyword evidence="1" id="KW-1133">Transmembrane helix</keyword>
<keyword evidence="1" id="KW-0812">Transmembrane</keyword>
<proteinExistence type="predicted"/>
<gene>
    <name evidence="2" type="primary">AVEN_30900_1</name>
    <name evidence="2" type="ORF">CDAR_406631</name>
</gene>
<organism evidence="2 3">
    <name type="scientific">Caerostris darwini</name>
    <dbReference type="NCBI Taxonomy" id="1538125"/>
    <lineage>
        <taxon>Eukaryota</taxon>
        <taxon>Metazoa</taxon>
        <taxon>Ecdysozoa</taxon>
        <taxon>Arthropoda</taxon>
        <taxon>Chelicerata</taxon>
        <taxon>Arachnida</taxon>
        <taxon>Araneae</taxon>
        <taxon>Araneomorphae</taxon>
        <taxon>Entelegynae</taxon>
        <taxon>Araneoidea</taxon>
        <taxon>Araneidae</taxon>
        <taxon>Caerostris</taxon>
    </lineage>
</organism>
<name>A0AAV4R5S3_9ARAC</name>
<dbReference type="Proteomes" id="UP001054837">
    <property type="component" value="Unassembled WGS sequence"/>
</dbReference>
<feature type="transmembrane region" description="Helical" evidence="1">
    <location>
        <begin position="131"/>
        <end position="153"/>
    </location>
</feature>